<keyword evidence="11" id="KW-0229">DNA integration</keyword>
<dbReference type="InterPro" id="IPR021109">
    <property type="entry name" value="Peptidase_aspartic_dom_sf"/>
</dbReference>
<evidence type="ECO:0000256" key="9">
    <source>
        <dbReference type="ARBA" id="ARBA00022801"/>
    </source>
</evidence>
<keyword evidence="8" id="KW-0255">Endonuclease</keyword>
<dbReference type="Gene3D" id="1.10.340.70">
    <property type="match status" value="1"/>
</dbReference>
<dbReference type="PROSITE" id="PS50994">
    <property type="entry name" value="INTEGRASE"/>
    <property type="match status" value="1"/>
</dbReference>
<evidence type="ECO:0000256" key="14">
    <source>
        <dbReference type="ARBA" id="ARBA00023125"/>
    </source>
</evidence>
<feature type="region of interest" description="Disordered" evidence="16">
    <location>
        <begin position="1162"/>
        <end position="1203"/>
    </location>
</feature>
<keyword evidence="12" id="KW-0695">RNA-directed DNA polymerase</keyword>
<keyword evidence="5" id="KW-0540">Nuclease</keyword>
<keyword evidence="9" id="KW-0378">Hydrolase</keyword>
<organism evidence="18 19">
    <name type="scientific">Loxostege sticticalis</name>
    <name type="common">Beet webworm moth</name>
    <dbReference type="NCBI Taxonomy" id="481309"/>
    <lineage>
        <taxon>Eukaryota</taxon>
        <taxon>Metazoa</taxon>
        <taxon>Ecdysozoa</taxon>
        <taxon>Arthropoda</taxon>
        <taxon>Hexapoda</taxon>
        <taxon>Insecta</taxon>
        <taxon>Pterygota</taxon>
        <taxon>Neoptera</taxon>
        <taxon>Endopterygota</taxon>
        <taxon>Lepidoptera</taxon>
        <taxon>Glossata</taxon>
        <taxon>Ditrysia</taxon>
        <taxon>Pyraloidea</taxon>
        <taxon>Crambidae</taxon>
        <taxon>Pyraustinae</taxon>
        <taxon>Loxostege</taxon>
    </lineage>
</organism>
<dbReference type="InterPro" id="IPR041588">
    <property type="entry name" value="Integrase_H2C2"/>
</dbReference>
<dbReference type="PANTHER" id="PTHR37984">
    <property type="entry name" value="PROTEIN CBG26694"/>
    <property type="match status" value="1"/>
</dbReference>
<dbReference type="InterPro" id="IPR012337">
    <property type="entry name" value="RNaseH-like_sf"/>
</dbReference>
<dbReference type="InterPro" id="IPR001878">
    <property type="entry name" value="Znf_CCHC"/>
</dbReference>
<dbReference type="InterPro" id="IPR056924">
    <property type="entry name" value="SH3_Tf2-1"/>
</dbReference>
<evidence type="ECO:0000313" key="19">
    <source>
        <dbReference type="Proteomes" id="UP001549920"/>
    </source>
</evidence>
<evidence type="ECO:0000256" key="7">
    <source>
        <dbReference type="ARBA" id="ARBA00022750"/>
    </source>
</evidence>
<accession>A0ABR3H8U1</accession>
<dbReference type="CDD" id="cd09274">
    <property type="entry name" value="RNase_HI_RT_Ty3"/>
    <property type="match status" value="1"/>
</dbReference>
<keyword evidence="3" id="KW-0808">Transferase</keyword>
<dbReference type="PANTHER" id="PTHR37984:SF5">
    <property type="entry name" value="PROTEIN NYNRIN-LIKE"/>
    <property type="match status" value="1"/>
</dbReference>
<keyword evidence="15" id="KW-0233">DNA recombination</keyword>
<proteinExistence type="predicted"/>
<dbReference type="Pfam" id="PF17921">
    <property type="entry name" value="Integrase_H2C2"/>
    <property type="match status" value="1"/>
</dbReference>
<evidence type="ECO:0000313" key="18">
    <source>
        <dbReference type="EMBL" id="KAL0861220.1"/>
    </source>
</evidence>
<evidence type="ECO:0000259" key="17">
    <source>
        <dbReference type="PROSITE" id="PS50994"/>
    </source>
</evidence>
<dbReference type="Pfam" id="PF24626">
    <property type="entry name" value="SH3_Tf2-1"/>
    <property type="match status" value="1"/>
</dbReference>
<dbReference type="InterPro" id="IPR041373">
    <property type="entry name" value="RT_RNaseH"/>
</dbReference>
<dbReference type="InterPro" id="IPR050951">
    <property type="entry name" value="Retrovirus_Pol_polyprotein"/>
</dbReference>
<sequence>MSVHLSDEQFQLLLAKLSPNRRGSFAFCTSHFEGEKNSEAVEAFLAAASIYKSIENIPDKEALDGVPLLLRGEAAIWWQGVKKHVTSWEQFGTRLRNAFAPKKPAYILYQEIIGEKQEANVPTEQFIAHKRMLFAQLPAPEHTEEQQLSMIFGQLHIQIREKIQRTSVKTYDELLTAARGIEELRNDNKVVPEPSLPKPPPRRGKCSYCHFVGHSMQDCRKLKRKQAEPGQLESGNTQRPSTSMIGQATQAPSPSTPRFSCYGCGTPGVVRSKCPNCAKKKPLPTEHDVSFCAVNVRTDARPRPVVFVNIEGVKGTAYIDTCAKASIASHSLYKNLLASGNQFRPEEVCITLADGVEKLQKVLTTKATVRLEGRSIPTTFIVLPGSTDNRTLLGVGFIQDANLILNLPQYTFRFADEDRDYELFQEDFVHFSSPSQRQGGDALATLQVVNVSEMAEHPMRDEQTTSKYRLIPIDFTPPAKKTKPLFDGFTPSHLDYMMSDAETNIRDTEVTLSPRSQELFPPIYLPLRDLQVKQLISFLQMCSWYRRFIENFSAVAEPLSRLTKKNSVWKWEQEQEAAYKELKKRLTSAPVLRQADELLPYTLKTDASNYALGAVLEQGEGDNEHPVEYASRLLNSAERNYTTTEREALAVVWALNRFRGYVEGVPVTVVTDHQALRWLMNLRSPTGRLARWALLLQAYDITIRYLPGRLNRVADALSRPICDPNSVDCGLCEVSIDMPHRSTREIRQEQMKDKNLQRIIEALEGENVENGIYWSNKGYCMNNGLLYRLHPDADTDDAQLLVPEHEWANILGAYHDDPLAGHYGADKTYEKIAKRYYWSGMRKYIESYVRKCVDCQRFKPSNQKPAGLLQTTIMNQRFEIIAFDLFGPLPPTNDGKTWILVVEDVATRWVELFALNAATAENCAMTLINKVFLRYGVPRRVTSDNGTQFVSAVMQQVTYCLKIKHSFTPLYHPEANPVERKNRDLKTQLAILVQDGKSDWSDSLPAIRFAMNTTTCLSTNHTAAYLTFGRELRSPCDNEVDFRQIIISENFIPEITPKLKMIAESLLQTRDIQEKSKAHLKEMIDKQRRRDPGYKKGDLVLVELHPISRASQGISAKFAPRRDGPYMITRQHGPASYEVASPNTPDKPIGVYHSSALTAFRNNDEVPLPQPVKPLRKRGRPKKTVLAPSTQNPSRRGRGRPRK</sequence>
<keyword evidence="2" id="KW-0645">Protease</keyword>
<keyword evidence="13" id="KW-0239">DNA-directed DNA polymerase</keyword>
<dbReference type="Gene3D" id="3.30.70.270">
    <property type="match status" value="1"/>
</dbReference>
<evidence type="ECO:0000256" key="13">
    <source>
        <dbReference type="ARBA" id="ARBA00022932"/>
    </source>
</evidence>
<evidence type="ECO:0000256" key="10">
    <source>
        <dbReference type="ARBA" id="ARBA00022842"/>
    </source>
</evidence>
<dbReference type="InterPro" id="IPR043128">
    <property type="entry name" value="Rev_trsase/Diguanyl_cyclase"/>
</dbReference>
<dbReference type="EC" id="2.7.7.49" evidence="1"/>
<keyword evidence="10" id="KW-0460">Magnesium</keyword>
<dbReference type="Pfam" id="PF17917">
    <property type="entry name" value="RT_RNaseH"/>
    <property type="match status" value="1"/>
</dbReference>
<evidence type="ECO:0000256" key="11">
    <source>
        <dbReference type="ARBA" id="ARBA00022908"/>
    </source>
</evidence>
<evidence type="ECO:0000256" key="6">
    <source>
        <dbReference type="ARBA" id="ARBA00022723"/>
    </source>
</evidence>
<keyword evidence="14" id="KW-0238">DNA-binding</keyword>
<evidence type="ECO:0000256" key="15">
    <source>
        <dbReference type="ARBA" id="ARBA00023172"/>
    </source>
</evidence>
<evidence type="ECO:0000256" key="4">
    <source>
        <dbReference type="ARBA" id="ARBA00022695"/>
    </source>
</evidence>
<dbReference type="InterPro" id="IPR043502">
    <property type="entry name" value="DNA/RNA_pol_sf"/>
</dbReference>
<dbReference type="SUPFAM" id="SSF56672">
    <property type="entry name" value="DNA/RNA polymerases"/>
    <property type="match status" value="1"/>
</dbReference>
<keyword evidence="4" id="KW-0548">Nucleotidyltransferase</keyword>
<keyword evidence="19" id="KW-1185">Reference proteome</keyword>
<reference evidence="18 19" key="1">
    <citation type="submission" date="2024-06" db="EMBL/GenBank/DDBJ databases">
        <title>A chromosome-level genome assembly of beet webworm, Loxostege sticticalis.</title>
        <authorList>
            <person name="Zhang Y."/>
        </authorList>
    </citation>
    <scope>NUCLEOTIDE SEQUENCE [LARGE SCALE GENOMIC DNA]</scope>
    <source>
        <strain evidence="18">AQ026</strain>
        <tissue evidence="18">Whole body</tissue>
    </source>
</reference>
<evidence type="ECO:0000256" key="1">
    <source>
        <dbReference type="ARBA" id="ARBA00012493"/>
    </source>
</evidence>
<feature type="domain" description="Integrase catalytic" evidence="17">
    <location>
        <begin position="861"/>
        <end position="1032"/>
    </location>
</feature>
<feature type="compositionally biased region" description="Polar residues" evidence="16">
    <location>
        <begin position="233"/>
        <end position="252"/>
    </location>
</feature>
<feature type="region of interest" description="Disordered" evidence="16">
    <location>
        <begin position="222"/>
        <end position="252"/>
    </location>
</feature>
<dbReference type="InterPro" id="IPR045358">
    <property type="entry name" value="Ty3_capsid"/>
</dbReference>
<dbReference type="Pfam" id="PF19259">
    <property type="entry name" value="Ty3_capsid"/>
    <property type="match status" value="1"/>
</dbReference>
<evidence type="ECO:0000256" key="5">
    <source>
        <dbReference type="ARBA" id="ARBA00022722"/>
    </source>
</evidence>
<dbReference type="Proteomes" id="UP001549920">
    <property type="component" value="Unassembled WGS sequence"/>
</dbReference>
<dbReference type="Pfam" id="PF00665">
    <property type="entry name" value="rve"/>
    <property type="match status" value="1"/>
</dbReference>
<dbReference type="InterPro" id="IPR036397">
    <property type="entry name" value="RNaseH_sf"/>
</dbReference>
<dbReference type="EMBL" id="JBEUOH010000023">
    <property type="protein sequence ID" value="KAL0861220.1"/>
    <property type="molecule type" value="Genomic_DNA"/>
</dbReference>
<evidence type="ECO:0000256" key="8">
    <source>
        <dbReference type="ARBA" id="ARBA00022759"/>
    </source>
</evidence>
<protein>
    <recommendedName>
        <fullName evidence="1">RNA-directed DNA polymerase</fullName>
        <ecNumber evidence="1">2.7.7.49</ecNumber>
    </recommendedName>
</protein>
<dbReference type="Gene3D" id="3.30.420.10">
    <property type="entry name" value="Ribonuclease H-like superfamily/Ribonuclease H"/>
    <property type="match status" value="1"/>
</dbReference>
<dbReference type="Gene3D" id="2.40.70.10">
    <property type="entry name" value="Acid Proteases"/>
    <property type="match status" value="1"/>
</dbReference>
<keyword evidence="6" id="KW-0479">Metal-binding</keyword>
<feature type="compositionally biased region" description="Basic residues" evidence="16">
    <location>
        <begin position="1174"/>
        <end position="1183"/>
    </location>
</feature>
<dbReference type="SUPFAM" id="SSF50630">
    <property type="entry name" value="Acid proteases"/>
    <property type="match status" value="1"/>
</dbReference>
<evidence type="ECO:0000256" key="2">
    <source>
        <dbReference type="ARBA" id="ARBA00022670"/>
    </source>
</evidence>
<dbReference type="SUPFAM" id="SSF53098">
    <property type="entry name" value="Ribonuclease H-like"/>
    <property type="match status" value="1"/>
</dbReference>
<comment type="caution">
    <text evidence="18">The sequence shown here is derived from an EMBL/GenBank/DDBJ whole genome shotgun (WGS) entry which is preliminary data.</text>
</comment>
<dbReference type="SMART" id="SM00343">
    <property type="entry name" value="ZnF_C2HC"/>
    <property type="match status" value="2"/>
</dbReference>
<keyword evidence="7" id="KW-0064">Aspartyl protease</keyword>
<evidence type="ECO:0000256" key="16">
    <source>
        <dbReference type="SAM" id="MobiDB-lite"/>
    </source>
</evidence>
<dbReference type="InterPro" id="IPR001584">
    <property type="entry name" value="Integrase_cat-core"/>
</dbReference>
<evidence type="ECO:0000256" key="12">
    <source>
        <dbReference type="ARBA" id="ARBA00022918"/>
    </source>
</evidence>
<gene>
    <name evidence="18" type="ORF">ABMA27_008787</name>
</gene>
<evidence type="ECO:0000256" key="3">
    <source>
        <dbReference type="ARBA" id="ARBA00022679"/>
    </source>
</evidence>
<name>A0ABR3H8U1_LOXSC</name>